<feature type="region of interest" description="Disordered" evidence="1">
    <location>
        <begin position="167"/>
        <end position="187"/>
    </location>
</feature>
<feature type="region of interest" description="Disordered" evidence="1">
    <location>
        <begin position="67"/>
        <end position="94"/>
    </location>
</feature>
<dbReference type="EMBL" id="CM015715">
    <property type="protein sequence ID" value="KAF3689301.1"/>
    <property type="molecule type" value="Genomic_DNA"/>
</dbReference>
<sequence length="583" mass="65272">MYCAHQRKEQLEKESCINEGRTRKAAALQAAALKEIGTVLDAYRQHREHERQHQIVDAAKRVTEQGQRVGGRAGSSSGFTPIGSPVSSHTRHKHSGPVQNLVANVAPETQSVYPNLEGAKQKYGTIKYDGECNGCGPVPNHPRSPRDILVKRQNQCRPYDHSITCDHKDSDYRPRVRQNPLKPDAEAGTKPVIRDMIEAGIIVKSPHAQCNTPIFPVQKADTDVWQMVQDLRAVNQAIESCVPCVPDPHTLLNQLKPDKKWFTVVDLSNAFFSIPLAKESQGWFGFTYQGKKYTYTRLPQASFSKLQWIEQKVTFLGHDLCGEGRSLTIDRKQAILTANRRQPRGHRSRRWTHLDLAEWDRMDVDPKHPWETNAWYRYTKTLATSYNKSSCYVCSVIPHSSTQMSLIALAMNYTQAVCFANLAAKGTPSDSLPVAGYYQWIAEGKTDSCNGKNITTGSVPVDNLTESLCCLTHESGPKWGPVRRNAFSNGTFLTDKGWWICGTNTYATLPANRTGVCAPIMVTDHTFFIEGETAPTLTGTTGRKRTSLRPKFKPHDAVWGSDVPAEFKHWSQGGKLLSHYSHK</sequence>
<reference evidence="2 3" key="1">
    <citation type="submission" date="2019-02" db="EMBL/GenBank/DDBJ databases">
        <title>Opniocepnalus argus genome.</title>
        <authorList>
            <person name="Zhou C."/>
            <person name="Xiao S."/>
        </authorList>
    </citation>
    <scope>NUCLEOTIDE SEQUENCE [LARGE SCALE GENOMIC DNA]</scope>
    <source>
        <strain evidence="2">OARG1902GOOAL</strain>
        <tissue evidence="2">Muscle</tissue>
    </source>
</reference>
<dbReference type="InterPro" id="IPR051320">
    <property type="entry name" value="Viral_Replic_Matur_Polypro"/>
</dbReference>
<dbReference type="Proteomes" id="UP000503349">
    <property type="component" value="Chromosome 4"/>
</dbReference>
<dbReference type="SUPFAM" id="SSF56672">
    <property type="entry name" value="DNA/RNA polymerases"/>
    <property type="match status" value="1"/>
</dbReference>
<evidence type="ECO:0008006" key="4">
    <source>
        <dbReference type="Google" id="ProtNLM"/>
    </source>
</evidence>
<proteinExistence type="predicted"/>
<dbReference type="PANTHER" id="PTHR33064">
    <property type="entry name" value="POL PROTEIN"/>
    <property type="match status" value="1"/>
</dbReference>
<gene>
    <name evidence="2" type="ORF">EXN66_Car004973</name>
</gene>
<dbReference type="Gene3D" id="3.10.10.10">
    <property type="entry name" value="HIV Type 1 Reverse Transcriptase, subunit A, domain 1"/>
    <property type="match status" value="1"/>
</dbReference>
<accession>A0A6G1PG52</accession>
<organism evidence="2 3">
    <name type="scientific">Channa argus</name>
    <name type="common">Northern snakehead</name>
    <name type="synonym">Ophicephalus argus</name>
    <dbReference type="NCBI Taxonomy" id="215402"/>
    <lineage>
        <taxon>Eukaryota</taxon>
        <taxon>Metazoa</taxon>
        <taxon>Chordata</taxon>
        <taxon>Craniata</taxon>
        <taxon>Vertebrata</taxon>
        <taxon>Euteleostomi</taxon>
        <taxon>Actinopterygii</taxon>
        <taxon>Neopterygii</taxon>
        <taxon>Teleostei</taxon>
        <taxon>Neoteleostei</taxon>
        <taxon>Acanthomorphata</taxon>
        <taxon>Anabantaria</taxon>
        <taxon>Anabantiformes</taxon>
        <taxon>Channoidei</taxon>
        <taxon>Channidae</taxon>
        <taxon>Channa</taxon>
    </lineage>
</organism>
<keyword evidence="3" id="KW-1185">Reference proteome</keyword>
<name>A0A6G1PG52_CHAAH</name>
<dbReference type="InterPro" id="IPR043128">
    <property type="entry name" value="Rev_trsase/Diguanyl_cyclase"/>
</dbReference>
<dbReference type="AlphaFoldDB" id="A0A6G1PG52"/>
<evidence type="ECO:0000313" key="3">
    <source>
        <dbReference type="Proteomes" id="UP000503349"/>
    </source>
</evidence>
<protein>
    <recommendedName>
        <fullName evidence="4">Reverse transcriptase domain-containing protein</fullName>
    </recommendedName>
</protein>
<dbReference type="PANTHER" id="PTHR33064:SF37">
    <property type="entry name" value="RIBONUCLEASE H"/>
    <property type="match status" value="1"/>
</dbReference>
<dbReference type="InterPro" id="IPR043502">
    <property type="entry name" value="DNA/RNA_pol_sf"/>
</dbReference>
<reference evidence="3" key="2">
    <citation type="submission" date="2019-02" db="EMBL/GenBank/DDBJ databases">
        <title>Opniocepnalus argus Var Kimnra genome.</title>
        <authorList>
            <person name="Zhou C."/>
            <person name="Xiao S."/>
        </authorList>
    </citation>
    <scope>NUCLEOTIDE SEQUENCE [LARGE SCALE GENOMIC DNA]</scope>
</reference>
<evidence type="ECO:0000256" key="1">
    <source>
        <dbReference type="SAM" id="MobiDB-lite"/>
    </source>
</evidence>
<dbReference type="Gene3D" id="3.30.70.270">
    <property type="match status" value="1"/>
</dbReference>
<evidence type="ECO:0000313" key="2">
    <source>
        <dbReference type="EMBL" id="KAF3689301.1"/>
    </source>
</evidence>